<protein>
    <recommendedName>
        <fullName evidence="2 9">Carbonic anhydrase</fullName>
        <ecNumber evidence="2 9">4.2.1.1</ecNumber>
    </recommendedName>
    <alternativeName>
        <fullName evidence="9">Carbonate dehydratase</fullName>
    </alternativeName>
</protein>
<dbReference type="EC" id="4.2.1.1" evidence="2 9"/>
<dbReference type="PANTHER" id="PTHR11002">
    <property type="entry name" value="CARBONIC ANHYDRASE"/>
    <property type="match status" value="1"/>
</dbReference>
<comment type="cofactor">
    <cofactor evidence="8">
        <name>Zn(2+)</name>
        <dbReference type="ChEBI" id="CHEBI:29105"/>
    </cofactor>
    <text evidence="8">Binds 1 zinc ion per subunit.</text>
</comment>
<dbReference type="AlphaFoldDB" id="A0A239S9L3"/>
<gene>
    <name evidence="10" type="ORF">SAMEA4530655_00470</name>
</gene>
<accession>A0A239S9L3</accession>
<dbReference type="FunFam" id="3.40.1050.10:FF:000006">
    <property type="entry name" value="Carbonic anhydrase"/>
    <property type="match status" value="1"/>
</dbReference>
<dbReference type="SUPFAM" id="SSF53056">
    <property type="entry name" value="beta-carbonic anhydrase, cab"/>
    <property type="match status" value="1"/>
</dbReference>
<dbReference type="InterPro" id="IPR015892">
    <property type="entry name" value="Carbonic_anhydrase_CS"/>
</dbReference>
<evidence type="ECO:0000313" key="10">
    <source>
        <dbReference type="EMBL" id="SNU81484.1"/>
    </source>
</evidence>
<comment type="similarity">
    <text evidence="1 9">Belongs to the beta-class carbonic anhydrase family.</text>
</comment>
<name>A0A239S9L3_9BURK</name>
<dbReference type="KEGG" id="pspu:NA29_06655"/>
<evidence type="ECO:0000256" key="4">
    <source>
        <dbReference type="ARBA" id="ARBA00022833"/>
    </source>
</evidence>
<organism evidence="10 11">
    <name type="scientific">Pandoraea sputorum</name>
    <dbReference type="NCBI Taxonomy" id="93222"/>
    <lineage>
        <taxon>Bacteria</taxon>
        <taxon>Pseudomonadati</taxon>
        <taxon>Pseudomonadota</taxon>
        <taxon>Betaproteobacteria</taxon>
        <taxon>Burkholderiales</taxon>
        <taxon>Burkholderiaceae</taxon>
        <taxon>Pandoraea</taxon>
    </lineage>
</organism>
<dbReference type="GO" id="GO:0008270">
    <property type="term" value="F:zinc ion binding"/>
    <property type="evidence" value="ECO:0007669"/>
    <property type="project" value="UniProtKB-UniRule"/>
</dbReference>
<feature type="binding site" evidence="8">
    <location>
        <position position="151"/>
    </location>
    <ligand>
        <name>Zn(2+)</name>
        <dbReference type="ChEBI" id="CHEBI:29105"/>
    </ligand>
</feature>
<evidence type="ECO:0000256" key="5">
    <source>
        <dbReference type="ARBA" id="ARBA00023239"/>
    </source>
</evidence>
<comment type="function">
    <text evidence="9">Reversible hydration of carbon dioxide.</text>
</comment>
<dbReference type="STRING" id="93222.NA29_06655"/>
<proteinExistence type="inferred from homology"/>
<keyword evidence="4 8" id="KW-0862">Zinc</keyword>
<evidence type="ECO:0000256" key="3">
    <source>
        <dbReference type="ARBA" id="ARBA00022723"/>
    </source>
</evidence>
<evidence type="ECO:0000313" key="11">
    <source>
        <dbReference type="Proteomes" id="UP000215126"/>
    </source>
</evidence>
<evidence type="ECO:0000256" key="8">
    <source>
        <dbReference type="PIRSR" id="PIRSR601765-1"/>
    </source>
</evidence>
<dbReference type="PROSITE" id="PS00704">
    <property type="entry name" value="PROK_CO2_ANHYDRASE_1"/>
    <property type="match status" value="1"/>
</dbReference>
<dbReference type="GO" id="GO:0004089">
    <property type="term" value="F:carbonate dehydratase activity"/>
    <property type="evidence" value="ECO:0007669"/>
    <property type="project" value="UniProtKB-UniRule"/>
</dbReference>
<comment type="function">
    <text evidence="6">Catalyzes the reversible hydration of carbon dioxide to form bicarbonate.</text>
</comment>
<dbReference type="InterPro" id="IPR036874">
    <property type="entry name" value="Carbonic_anhydrase_sf"/>
</dbReference>
<dbReference type="NCBIfam" id="TIGR01409">
    <property type="entry name" value="TAT_signal_seq"/>
    <property type="match status" value="1"/>
</dbReference>
<feature type="binding site" evidence="8">
    <location>
        <position position="100"/>
    </location>
    <ligand>
        <name>Zn(2+)</name>
        <dbReference type="ChEBI" id="CHEBI:29105"/>
    </ligand>
</feature>
<dbReference type="InterPro" id="IPR006311">
    <property type="entry name" value="TAT_signal"/>
</dbReference>
<dbReference type="InterPro" id="IPR019546">
    <property type="entry name" value="TAT_signal_bac_arc"/>
</dbReference>
<evidence type="ECO:0000256" key="9">
    <source>
        <dbReference type="RuleBase" id="RU003956"/>
    </source>
</evidence>
<dbReference type="Pfam" id="PF00484">
    <property type="entry name" value="Pro_CA"/>
    <property type="match status" value="1"/>
</dbReference>
<dbReference type="EMBL" id="LT906435">
    <property type="protein sequence ID" value="SNU81484.1"/>
    <property type="molecule type" value="Genomic_DNA"/>
</dbReference>
<dbReference type="PROSITE" id="PS51318">
    <property type="entry name" value="TAT"/>
    <property type="match status" value="1"/>
</dbReference>
<dbReference type="PANTHER" id="PTHR11002:SF79">
    <property type="entry name" value="CARBONIC ANHYDRASE 2"/>
    <property type="match status" value="1"/>
</dbReference>
<evidence type="ECO:0000256" key="7">
    <source>
        <dbReference type="ARBA" id="ARBA00048348"/>
    </source>
</evidence>
<dbReference type="CDD" id="cd03378">
    <property type="entry name" value="beta_CA_cladeC"/>
    <property type="match status" value="1"/>
</dbReference>
<dbReference type="SMART" id="SM00947">
    <property type="entry name" value="Pro_CA"/>
    <property type="match status" value="1"/>
</dbReference>
<sequence>MCETKSLVAQPSTRRHFLRGSSALAATIAGLTSSVPTSAWADKTVPKPHNVVTPDDAIARLKEGNARYVAGLMRRHDFASERKSLTQGQNPYAALLSCADSRVAPEYAFDSVRGDLFTTRVAGNIVSTDVTGSLEYAVAVLKVPLIVVLGHDKCGAVDAALNAHFKGTTYPGSIQSIVEQMSLTVRKVEKAPDRLAAAVSQNVSDNISALRAASAILRDAEAKGALKIVGGVYRLGSGKVDLI</sequence>
<feature type="binding site" evidence="8">
    <location>
        <position position="154"/>
    </location>
    <ligand>
        <name>Zn(2+)</name>
        <dbReference type="ChEBI" id="CHEBI:29105"/>
    </ligand>
</feature>
<keyword evidence="5 9" id="KW-0456">Lyase</keyword>
<evidence type="ECO:0000256" key="1">
    <source>
        <dbReference type="ARBA" id="ARBA00006217"/>
    </source>
</evidence>
<dbReference type="GO" id="GO:0015976">
    <property type="term" value="P:carbon utilization"/>
    <property type="evidence" value="ECO:0007669"/>
    <property type="project" value="InterPro"/>
</dbReference>
<evidence type="ECO:0000256" key="2">
    <source>
        <dbReference type="ARBA" id="ARBA00012925"/>
    </source>
</evidence>
<keyword evidence="3 8" id="KW-0479">Metal-binding</keyword>
<reference evidence="10 11" key="1">
    <citation type="submission" date="2017-06" db="EMBL/GenBank/DDBJ databases">
        <authorList>
            <consortium name="Pathogen Informatics"/>
        </authorList>
    </citation>
    <scope>NUCLEOTIDE SEQUENCE [LARGE SCALE GENOMIC DNA]</scope>
    <source>
        <strain evidence="10 11">NCTC13161</strain>
    </source>
</reference>
<evidence type="ECO:0000256" key="6">
    <source>
        <dbReference type="ARBA" id="ARBA00024993"/>
    </source>
</evidence>
<keyword evidence="11" id="KW-1185">Reference proteome</keyword>
<dbReference type="InterPro" id="IPR001765">
    <property type="entry name" value="Carbonic_anhydrase"/>
</dbReference>
<feature type="binding site" evidence="8">
    <location>
        <position position="98"/>
    </location>
    <ligand>
        <name>Zn(2+)</name>
        <dbReference type="ChEBI" id="CHEBI:29105"/>
    </ligand>
</feature>
<dbReference type="Proteomes" id="UP000215126">
    <property type="component" value="Chromosome 1"/>
</dbReference>
<dbReference type="PROSITE" id="PS00705">
    <property type="entry name" value="PROK_CO2_ANHYDRASE_2"/>
    <property type="match status" value="1"/>
</dbReference>
<dbReference type="Gene3D" id="3.40.1050.10">
    <property type="entry name" value="Carbonic anhydrase"/>
    <property type="match status" value="1"/>
</dbReference>
<dbReference type="OrthoDB" id="9797527at2"/>
<comment type="catalytic activity">
    <reaction evidence="7 9">
        <text>hydrogencarbonate + H(+) = CO2 + H2O</text>
        <dbReference type="Rhea" id="RHEA:10748"/>
        <dbReference type="ChEBI" id="CHEBI:15377"/>
        <dbReference type="ChEBI" id="CHEBI:15378"/>
        <dbReference type="ChEBI" id="CHEBI:16526"/>
        <dbReference type="ChEBI" id="CHEBI:17544"/>
        <dbReference type="EC" id="4.2.1.1"/>
    </reaction>
</comment>